<evidence type="ECO:0000259" key="3">
    <source>
        <dbReference type="PROSITE" id="PS50943"/>
    </source>
</evidence>
<dbReference type="GO" id="GO:0003677">
    <property type="term" value="F:DNA binding"/>
    <property type="evidence" value="ECO:0007669"/>
    <property type="project" value="UniProtKB-KW"/>
</dbReference>
<feature type="domain" description="HTH cro/C1-type" evidence="3">
    <location>
        <begin position="13"/>
        <end position="67"/>
    </location>
</feature>
<proteinExistence type="predicted"/>
<keyword evidence="2" id="KW-1133">Transmembrane helix</keyword>
<dbReference type="Proteomes" id="UP000439550">
    <property type="component" value="Unassembled WGS sequence"/>
</dbReference>
<evidence type="ECO:0000313" key="5">
    <source>
        <dbReference type="Proteomes" id="UP000439550"/>
    </source>
</evidence>
<keyword evidence="2" id="KW-0812">Transmembrane</keyword>
<sequence>MKEGCQMTFGENLKQARIKSQFTQEDVAKKCFVTRQTVSRWETDRTLPNLYLLKDLSELYNCSADELMQALVTPKQKSFFKINREYIQNMMKINTFWFFFFQFSFFIWLFCLWGLLFWGITYSVIQLYFNLTIIGIALFLFFIFLSVVLYFISLWTLRTIRIKKEVK</sequence>
<evidence type="ECO:0000256" key="2">
    <source>
        <dbReference type="SAM" id="Phobius"/>
    </source>
</evidence>
<dbReference type="SMART" id="SM00530">
    <property type="entry name" value="HTH_XRE"/>
    <property type="match status" value="1"/>
</dbReference>
<dbReference type="InterPro" id="IPR010982">
    <property type="entry name" value="Lambda_DNA-bd_dom_sf"/>
</dbReference>
<dbReference type="Pfam" id="PF01381">
    <property type="entry name" value="HTH_3"/>
    <property type="match status" value="1"/>
</dbReference>
<evidence type="ECO:0000313" key="4">
    <source>
        <dbReference type="EMBL" id="MQW39688.1"/>
    </source>
</evidence>
<dbReference type="EMBL" id="WITJ01000008">
    <property type="protein sequence ID" value="MQW39688.1"/>
    <property type="molecule type" value="Genomic_DNA"/>
</dbReference>
<accession>A0A7X1Z8A9</accession>
<organism evidence="4 5">
    <name type="scientific">Lactococcus hircilactis</name>
    <dbReference type="NCBI Taxonomy" id="1494462"/>
    <lineage>
        <taxon>Bacteria</taxon>
        <taxon>Bacillati</taxon>
        <taxon>Bacillota</taxon>
        <taxon>Bacilli</taxon>
        <taxon>Lactobacillales</taxon>
        <taxon>Streptococcaceae</taxon>
        <taxon>Lactococcus</taxon>
    </lineage>
</organism>
<dbReference type="CDD" id="cd00093">
    <property type="entry name" value="HTH_XRE"/>
    <property type="match status" value="1"/>
</dbReference>
<dbReference type="AlphaFoldDB" id="A0A7X1Z8A9"/>
<dbReference type="Gene3D" id="1.10.260.40">
    <property type="entry name" value="lambda repressor-like DNA-binding domains"/>
    <property type="match status" value="1"/>
</dbReference>
<evidence type="ECO:0000256" key="1">
    <source>
        <dbReference type="ARBA" id="ARBA00023125"/>
    </source>
</evidence>
<protein>
    <submittedName>
        <fullName evidence="4">Helix-turn-helix domain-containing protein</fullName>
    </submittedName>
</protein>
<dbReference type="PROSITE" id="PS50943">
    <property type="entry name" value="HTH_CROC1"/>
    <property type="match status" value="1"/>
</dbReference>
<feature type="transmembrane region" description="Helical" evidence="2">
    <location>
        <begin position="127"/>
        <end position="157"/>
    </location>
</feature>
<dbReference type="PANTHER" id="PTHR46558:SF13">
    <property type="entry name" value="HTH-TYPE TRANSCRIPTIONAL REGULATOR IMMR"/>
    <property type="match status" value="1"/>
</dbReference>
<dbReference type="PANTHER" id="PTHR46558">
    <property type="entry name" value="TRACRIPTIONAL REGULATORY PROTEIN-RELATED-RELATED"/>
    <property type="match status" value="1"/>
</dbReference>
<comment type="caution">
    <text evidence="4">The sequence shown here is derived from an EMBL/GenBank/DDBJ whole genome shotgun (WGS) entry which is preliminary data.</text>
</comment>
<dbReference type="InterPro" id="IPR001387">
    <property type="entry name" value="Cro/C1-type_HTH"/>
</dbReference>
<keyword evidence="2" id="KW-0472">Membrane</keyword>
<feature type="transmembrane region" description="Helical" evidence="2">
    <location>
        <begin position="96"/>
        <end position="121"/>
    </location>
</feature>
<name>A0A7X1Z8A9_9LACT</name>
<gene>
    <name evidence="4" type="ORF">GHI93_07085</name>
</gene>
<reference evidence="4 5" key="1">
    <citation type="submission" date="2019-10" db="EMBL/GenBank/DDBJ databases">
        <authorList>
            <person name="Dong K."/>
        </authorList>
    </citation>
    <scope>NUCLEOTIDE SEQUENCE [LARGE SCALE GENOMIC DNA]</scope>
    <source>
        <strain evidence="4 5">DSM 28960</strain>
    </source>
</reference>
<keyword evidence="5" id="KW-1185">Reference proteome</keyword>
<dbReference type="OrthoDB" id="9805856at2"/>
<dbReference type="SUPFAM" id="SSF47413">
    <property type="entry name" value="lambda repressor-like DNA-binding domains"/>
    <property type="match status" value="1"/>
</dbReference>
<keyword evidence="1" id="KW-0238">DNA-binding</keyword>